<evidence type="ECO:0000256" key="3">
    <source>
        <dbReference type="ARBA" id="ARBA00022801"/>
    </source>
</evidence>
<reference evidence="7 8" key="1">
    <citation type="submission" date="2013-05" db="EMBL/GenBank/DDBJ databases">
        <title>The Genome Sequence of Corynebacterium pyruviciproducens 1773O (ATCC BAA-1742).</title>
        <authorList>
            <consortium name="The Broad Institute Genomics Platform"/>
            <person name="Earl A."/>
            <person name="Ward D."/>
            <person name="Feldgarden M."/>
            <person name="Gevers D."/>
            <person name="Tong J."/>
            <person name="Walker B."/>
            <person name="Young S."/>
            <person name="Zeng Q."/>
            <person name="Gargeya S."/>
            <person name="Fitzgerald M."/>
            <person name="Haas B."/>
            <person name="Abouelleil A."/>
            <person name="Allen A.W."/>
            <person name="Alvarado L."/>
            <person name="Arachchi H.M."/>
            <person name="Berlin A.M."/>
            <person name="Chapman S.B."/>
            <person name="Gainer-Dewar J."/>
            <person name="Goldberg J."/>
            <person name="Griggs A."/>
            <person name="Gujja S."/>
            <person name="Hansen M."/>
            <person name="Howarth C."/>
            <person name="Imamovic A."/>
            <person name="Ireland A."/>
            <person name="Larimer J."/>
            <person name="McCowan C."/>
            <person name="Murphy C."/>
            <person name="Pearson M."/>
            <person name="Poon T.W."/>
            <person name="Priest M."/>
            <person name="Roberts A."/>
            <person name="Saif S."/>
            <person name="Shea T."/>
            <person name="Sisk P."/>
            <person name="Sykes S."/>
            <person name="Wortman J."/>
            <person name="Nusbaum C."/>
            <person name="Birren B."/>
        </authorList>
    </citation>
    <scope>NUCLEOTIDE SEQUENCE [LARGE SCALE GENOMIC DNA]</scope>
    <source>
        <strain evidence="7 8">ATCC BAA-1742</strain>
    </source>
</reference>
<dbReference type="PANTHER" id="PTHR11717:SF7">
    <property type="entry name" value="LOW MOLECULAR WEIGHT PHOSPHOTYROSINE PROTEIN PHOSPHATASE"/>
    <property type="match status" value="1"/>
</dbReference>
<keyword evidence="3" id="KW-0378">Hydrolase</keyword>
<comment type="caution">
    <text evidence="7">The sequence shown here is derived from an EMBL/GenBank/DDBJ whole genome shotgun (WGS) entry which is preliminary data.</text>
</comment>
<comment type="similarity">
    <text evidence="1">Belongs to the low molecular weight phosphotyrosine protein phosphatase family.</text>
</comment>
<evidence type="ECO:0000256" key="5">
    <source>
        <dbReference type="PIRSR" id="PIRSR617867-1"/>
    </source>
</evidence>
<dbReference type="InterPro" id="IPR017867">
    <property type="entry name" value="Tyr_phospatase_low_mol_wt"/>
</dbReference>
<dbReference type="STRING" id="1125779.HMPREF1219_01046"/>
<keyword evidence="8" id="KW-1185">Reference proteome</keyword>
<dbReference type="PRINTS" id="PR00719">
    <property type="entry name" value="LMWPTPASE"/>
</dbReference>
<feature type="active site" description="Proton donor" evidence="5">
    <location>
        <position position="129"/>
    </location>
</feature>
<name>S2ZI66_9CORY</name>
<dbReference type="EC" id="3.1.3.48" evidence="2"/>
<dbReference type="HOGENOM" id="CLU_071415_2_1_11"/>
<dbReference type="RefSeq" id="WP_016457814.1">
    <property type="nucleotide sequence ID" value="NZ_KE150446.1"/>
</dbReference>
<accession>S2ZI66</accession>
<evidence type="ECO:0000259" key="6">
    <source>
        <dbReference type="SMART" id="SM00226"/>
    </source>
</evidence>
<dbReference type="eggNOG" id="COG0394">
    <property type="taxonomic scope" value="Bacteria"/>
</dbReference>
<proteinExistence type="inferred from homology"/>
<evidence type="ECO:0000256" key="1">
    <source>
        <dbReference type="ARBA" id="ARBA00011063"/>
    </source>
</evidence>
<dbReference type="InterPro" id="IPR050438">
    <property type="entry name" value="LMW_PTPase"/>
</dbReference>
<dbReference type="AlphaFoldDB" id="S2ZI66"/>
<dbReference type="SMART" id="SM00226">
    <property type="entry name" value="LMWPc"/>
    <property type="match status" value="1"/>
</dbReference>
<evidence type="ECO:0000313" key="8">
    <source>
        <dbReference type="Proteomes" id="UP000014408"/>
    </source>
</evidence>
<evidence type="ECO:0000256" key="2">
    <source>
        <dbReference type="ARBA" id="ARBA00013064"/>
    </source>
</evidence>
<feature type="active site" description="Nucleophile" evidence="5">
    <location>
        <position position="15"/>
    </location>
</feature>
<dbReference type="GO" id="GO:0004725">
    <property type="term" value="F:protein tyrosine phosphatase activity"/>
    <property type="evidence" value="ECO:0007669"/>
    <property type="project" value="UniProtKB-EC"/>
</dbReference>
<dbReference type="CDD" id="cd16343">
    <property type="entry name" value="LMWPTP"/>
    <property type="match status" value="1"/>
</dbReference>
<dbReference type="SUPFAM" id="SSF52788">
    <property type="entry name" value="Phosphotyrosine protein phosphatases I"/>
    <property type="match status" value="1"/>
</dbReference>
<dbReference type="PANTHER" id="PTHR11717">
    <property type="entry name" value="LOW MOLECULAR WEIGHT PROTEIN TYROSINE PHOSPHATASE"/>
    <property type="match status" value="1"/>
</dbReference>
<dbReference type="InterPro" id="IPR036196">
    <property type="entry name" value="Ptyr_pPase_sf"/>
</dbReference>
<organism evidence="7 8">
    <name type="scientific">Corynebacterium pyruviciproducens ATCC BAA-1742</name>
    <dbReference type="NCBI Taxonomy" id="1125779"/>
    <lineage>
        <taxon>Bacteria</taxon>
        <taxon>Bacillati</taxon>
        <taxon>Actinomycetota</taxon>
        <taxon>Actinomycetes</taxon>
        <taxon>Mycobacteriales</taxon>
        <taxon>Corynebacteriaceae</taxon>
        <taxon>Corynebacterium</taxon>
    </lineage>
</organism>
<dbReference type="Proteomes" id="UP000014408">
    <property type="component" value="Unassembled WGS sequence"/>
</dbReference>
<evidence type="ECO:0000256" key="4">
    <source>
        <dbReference type="ARBA" id="ARBA00022912"/>
    </source>
</evidence>
<dbReference type="Pfam" id="PF01451">
    <property type="entry name" value="LMWPc"/>
    <property type="match status" value="1"/>
</dbReference>
<feature type="active site" evidence="5">
    <location>
        <position position="21"/>
    </location>
</feature>
<dbReference type="EMBL" id="ATBY01000012">
    <property type="protein sequence ID" value="EPD69717.1"/>
    <property type="molecule type" value="Genomic_DNA"/>
</dbReference>
<dbReference type="PATRIC" id="fig|1125779.3.peg.1032"/>
<protein>
    <recommendedName>
        <fullName evidence="2">protein-tyrosine-phosphatase</fullName>
        <ecNumber evidence="2">3.1.3.48</ecNumber>
    </recommendedName>
</protein>
<sequence length="161" mass="17510">MTGSTAASLHVTFVCTGNICRSPMAEALFNDYLEHQDETRVRVTSCGIGDWHVGQHADMRALVELKKAGIDGSYLRAEQVGEEHLAADLIVALAANHVRSLAALGADPAKIRLLRSFDPKAPRGASIDDPYYGGRSGFTTTRTQIEDSLPGLFQWCLDHLD</sequence>
<gene>
    <name evidence="7" type="ORF">HMPREF1219_01046</name>
</gene>
<feature type="domain" description="Phosphotyrosine protein phosphatase I" evidence="6">
    <location>
        <begin position="9"/>
        <end position="155"/>
    </location>
</feature>
<keyword evidence="4" id="KW-0904">Protein phosphatase</keyword>
<evidence type="ECO:0000313" key="7">
    <source>
        <dbReference type="EMBL" id="EPD69717.1"/>
    </source>
</evidence>
<dbReference type="InterPro" id="IPR023485">
    <property type="entry name" value="Ptyr_pPase"/>
</dbReference>
<dbReference type="Gene3D" id="3.40.50.2300">
    <property type="match status" value="1"/>
</dbReference>